<gene>
    <name evidence="2" type="ORF">BDV28DRAFT_14448</name>
</gene>
<keyword evidence="3" id="KW-1185">Reference proteome</keyword>
<protein>
    <submittedName>
        <fullName evidence="2">Uncharacterized protein</fullName>
    </submittedName>
</protein>
<evidence type="ECO:0000256" key="1">
    <source>
        <dbReference type="SAM" id="Phobius"/>
    </source>
</evidence>
<organism evidence="2 3">
    <name type="scientific">Aspergillus coremiiformis</name>
    <dbReference type="NCBI Taxonomy" id="138285"/>
    <lineage>
        <taxon>Eukaryota</taxon>
        <taxon>Fungi</taxon>
        <taxon>Dikarya</taxon>
        <taxon>Ascomycota</taxon>
        <taxon>Pezizomycotina</taxon>
        <taxon>Eurotiomycetes</taxon>
        <taxon>Eurotiomycetidae</taxon>
        <taxon>Eurotiales</taxon>
        <taxon>Aspergillaceae</taxon>
        <taxon>Aspergillus</taxon>
        <taxon>Aspergillus subgen. Circumdati</taxon>
    </lineage>
</organism>
<accession>A0A5N6Z246</accession>
<evidence type="ECO:0000313" key="2">
    <source>
        <dbReference type="EMBL" id="KAE8351721.1"/>
    </source>
</evidence>
<keyword evidence="1" id="KW-0812">Transmembrane</keyword>
<evidence type="ECO:0000313" key="3">
    <source>
        <dbReference type="Proteomes" id="UP000327118"/>
    </source>
</evidence>
<name>A0A5N6Z246_9EURO</name>
<keyword evidence="1" id="KW-1133">Transmembrane helix</keyword>
<feature type="transmembrane region" description="Helical" evidence="1">
    <location>
        <begin position="36"/>
        <end position="56"/>
    </location>
</feature>
<keyword evidence="1" id="KW-0472">Membrane</keyword>
<feature type="transmembrane region" description="Helical" evidence="1">
    <location>
        <begin position="68"/>
        <end position="92"/>
    </location>
</feature>
<dbReference type="Proteomes" id="UP000327118">
    <property type="component" value="Unassembled WGS sequence"/>
</dbReference>
<sequence length="95" mass="10655">MDASLISPIWMGSIDNIAGQNNPVSQVNQSRKAHQVHMQVLIISLSMDAISCFLLLNAKPLHNDDPNLLFTNALLQSLGISSYFFHIFFFFFPSD</sequence>
<reference evidence="3" key="1">
    <citation type="submission" date="2019-04" db="EMBL/GenBank/DDBJ databases">
        <title>Friends and foes A comparative genomics studyof 23 Aspergillus species from section Flavi.</title>
        <authorList>
            <consortium name="DOE Joint Genome Institute"/>
            <person name="Kjaerbolling I."/>
            <person name="Vesth T."/>
            <person name="Frisvad J.C."/>
            <person name="Nybo J.L."/>
            <person name="Theobald S."/>
            <person name="Kildgaard S."/>
            <person name="Isbrandt T."/>
            <person name="Kuo A."/>
            <person name="Sato A."/>
            <person name="Lyhne E.K."/>
            <person name="Kogle M.E."/>
            <person name="Wiebenga A."/>
            <person name="Kun R.S."/>
            <person name="Lubbers R.J."/>
            <person name="Makela M.R."/>
            <person name="Barry K."/>
            <person name="Chovatia M."/>
            <person name="Clum A."/>
            <person name="Daum C."/>
            <person name="Haridas S."/>
            <person name="He G."/>
            <person name="LaButti K."/>
            <person name="Lipzen A."/>
            <person name="Mondo S."/>
            <person name="Riley R."/>
            <person name="Salamov A."/>
            <person name="Simmons B.A."/>
            <person name="Magnuson J.K."/>
            <person name="Henrissat B."/>
            <person name="Mortensen U.H."/>
            <person name="Larsen T.O."/>
            <person name="Devries R.P."/>
            <person name="Grigoriev I.V."/>
            <person name="Machida M."/>
            <person name="Baker S.E."/>
            <person name="Andersen M.R."/>
        </authorList>
    </citation>
    <scope>NUCLEOTIDE SEQUENCE [LARGE SCALE GENOMIC DNA]</scope>
    <source>
        <strain evidence="3">CBS 553.77</strain>
    </source>
</reference>
<dbReference type="EMBL" id="ML739157">
    <property type="protein sequence ID" value="KAE8351721.1"/>
    <property type="molecule type" value="Genomic_DNA"/>
</dbReference>
<dbReference type="AlphaFoldDB" id="A0A5N6Z246"/>
<proteinExistence type="predicted"/>